<protein>
    <submittedName>
        <fullName evidence="1">Uncharacterized protein</fullName>
    </submittedName>
</protein>
<dbReference type="EMBL" id="JAPHNI010000582">
    <property type="protein sequence ID" value="KAJ8109695.1"/>
    <property type="molecule type" value="Genomic_DNA"/>
</dbReference>
<keyword evidence="2" id="KW-1185">Reference proteome</keyword>
<comment type="caution">
    <text evidence="1">The sequence shown here is derived from an EMBL/GenBank/DDBJ whole genome shotgun (WGS) entry which is preliminary data.</text>
</comment>
<gene>
    <name evidence="1" type="ORF">OPT61_g7271</name>
</gene>
<sequence>MPPRPFPFQLRVGTDLCSIPRIKKLITERDGNKGRSLDALLSRIFTHPERAYFRSRFGDNEAIHSALNPVAQFLAGRFAAKEACRKACDHLPNETRGFKHIMILPVTATPHGKHQSQRPIALILHEALEESEKLETTPFDVQTLNGQLCEISITHDSDYASAGHHPGATISQVVQTREQYELWAHPQASFGYEHILLGPITTFTAESTADPDRYSLDGCSRHLPFGLRRTAAHPLNTNRKQGPAMHAQALAVSALLSSSLASIVTPSASTSDPTITPGPNIELFRKQNNDRYMGWVAISGVWSSQTCEVGATYFQSAGHWRCCAATAAGCDIPKACVNGNLIYDGSVLGSSTSVTFPCTSVYPDPTDRTFTVCNTAFMYENEQDSSPQTNVNCGVSSVNWSYYRVQPEAAKTTSPSSAIRSSRVVTASTTPTSAPDTPEEKSSSKAWIAGAVIGPILGLALIGFLVWFCLRRKKKTAAAQQQIDDGLAELARIKAIADRMGAILEGPL</sequence>
<evidence type="ECO:0000313" key="2">
    <source>
        <dbReference type="Proteomes" id="UP001153331"/>
    </source>
</evidence>
<reference evidence="1" key="1">
    <citation type="submission" date="2022-11" db="EMBL/GenBank/DDBJ databases">
        <title>Genome Sequence of Boeremia exigua.</title>
        <authorList>
            <person name="Buettner E."/>
        </authorList>
    </citation>
    <scope>NUCLEOTIDE SEQUENCE</scope>
    <source>
        <strain evidence="1">CU02</strain>
    </source>
</reference>
<evidence type="ECO:0000313" key="1">
    <source>
        <dbReference type="EMBL" id="KAJ8109695.1"/>
    </source>
</evidence>
<accession>A0ACC2I3E6</accession>
<organism evidence="1 2">
    <name type="scientific">Boeremia exigua</name>
    <dbReference type="NCBI Taxonomy" id="749465"/>
    <lineage>
        <taxon>Eukaryota</taxon>
        <taxon>Fungi</taxon>
        <taxon>Dikarya</taxon>
        <taxon>Ascomycota</taxon>
        <taxon>Pezizomycotina</taxon>
        <taxon>Dothideomycetes</taxon>
        <taxon>Pleosporomycetidae</taxon>
        <taxon>Pleosporales</taxon>
        <taxon>Pleosporineae</taxon>
        <taxon>Didymellaceae</taxon>
        <taxon>Boeremia</taxon>
    </lineage>
</organism>
<name>A0ACC2I3E6_9PLEO</name>
<dbReference type="Proteomes" id="UP001153331">
    <property type="component" value="Unassembled WGS sequence"/>
</dbReference>
<proteinExistence type="predicted"/>